<dbReference type="Proteomes" id="UP000266743">
    <property type="component" value="Chromosome 11"/>
</dbReference>
<evidence type="ECO:0000256" key="1">
    <source>
        <dbReference type="SAM" id="MobiDB-lite"/>
    </source>
</evidence>
<reference evidence="2 3" key="1">
    <citation type="submission" date="2018-09" db="EMBL/GenBank/DDBJ databases">
        <title>whole genome sequence of T. equiperdum IVM-t1 strain.</title>
        <authorList>
            <person name="Suganuma K."/>
        </authorList>
    </citation>
    <scope>NUCLEOTIDE SEQUENCE [LARGE SCALE GENOMIC DNA]</scope>
    <source>
        <strain evidence="2 3">IVM-t1</strain>
    </source>
</reference>
<feature type="compositionally biased region" description="Basic and acidic residues" evidence="1">
    <location>
        <begin position="303"/>
        <end position="315"/>
    </location>
</feature>
<dbReference type="AlphaFoldDB" id="A0A3L6KU14"/>
<dbReference type="InterPro" id="IPR032675">
    <property type="entry name" value="LRR_dom_sf"/>
</dbReference>
<dbReference type="InterPro" id="IPR001611">
    <property type="entry name" value="Leu-rich_rpt"/>
</dbReference>
<protein>
    <submittedName>
        <fullName evidence="2">Leucine-rich repeat protein (LRRP)</fullName>
    </submittedName>
</protein>
<gene>
    <name evidence="2" type="ORF">DPX39_110041100</name>
</gene>
<feature type="compositionally biased region" description="Basic and acidic residues" evidence="1">
    <location>
        <begin position="424"/>
        <end position="444"/>
    </location>
</feature>
<name>A0A3L6KU14_9TRYP</name>
<dbReference type="PROSITE" id="PS51450">
    <property type="entry name" value="LRR"/>
    <property type="match status" value="1"/>
</dbReference>
<dbReference type="InterPro" id="IPR040091">
    <property type="entry name" value="LRRC56"/>
</dbReference>
<dbReference type="EMBL" id="QSBY01000011">
    <property type="protein sequence ID" value="RHW67909.1"/>
    <property type="molecule type" value="Genomic_DNA"/>
</dbReference>
<proteinExistence type="predicted"/>
<accession>A0A3L6KU14</accession>
<evidence type="ECO:0000313" key="2">
    <source>
        <dbReference type="EMBL" id="RHW67909.1"/>
    </source>
</evidence>
<sequence length="551" mass="61008">MVHNTSTAPDPGNKEDDNEDFLAVEEGEMMEEEGEEAMSEEEEVGGLSCVGALVSSCGDETVLLRNDVSEFTPAELEELGRMEFADDDYYGNIQMNREVDAKGGDGSSDDNDSPQVGSHIHGTRSLVSSSGRVSAMHSALRPKTEAGGCAYKQCTLTQLLPARGRVGGTDAIVDAVLQQQQLQVADRGLRDTLPIECFLNLTHLYMQHNEVESLEGLVLLVQLRVLVAHHNAVTSLRPIAVLPALSFIDARSNKIEDVNPMEDLPCDSLKYLALLDNPCCSGDRSVDREQIMKACPKLAMLDDVPRDPSAEKVTDSEEEENSDEEDGCKRWHAVSETPTGCSKGVSSRIHLYRSLKMCEPLPVSVPSLEPIPVTSQDIDTNRVTTTTDRLCEQLRHRSSAIRRMAGHHALGQTEVSDPVWDFGNHVENDGDSEHHSNGRGRLDSPESTLSLTLPPELEQERATKARLYDDIRFALQADDRRLRQLAGVVWDDVDKVLSTRQALVGHRRHRMHTAHQQPSDAYAKSLEILKHENRVANLDKYRKQENANAPQ</sequence>
<feature type="compositionally biased region" description="Acidic residues" evidence="1">
    <location>
        <begin position="316"/>
        <end position="326"/>
    </location>
</feature>
<feature type="region of interest" description="Disordered" evidence="1">
    <location>
        <begin position="303"/>
        <end position="328"/>
    </location>
</feature>
<feature type="region of interest" description="Disordered" evidence="1">
    <location>
        <begin position="98"/>
        <end position="134"/>
    </location>
</feature>
<dbReference type="PANTHER" id="PTHR22708:SF2">
    <property type="entry name" value="LEUCINE-RICH REPEAT PROTEIN (LRRP)"/>
    <property type="match status" value="1"/>
</dbReference>
<comment type="caution">
    <text evidence="2">The sequence shown here is derived from an EMBL/GenBank/DDBJ whole genome shotgun (WGS) entry which is preliminary data.</text>
</comment>
<feature type="region of interest" description="Disordered" evidence="1">
    <location>
        <begin position="422"/>
        <end position="455"/>
    </location>
</feature>
<dbReference type="SUPFAM" id="SSF52058">
    <property type="entry name" value="L domain-like"/>
    <property type="match status" value="1"/>
</dbReference>
<dbReference type="Gene3D" id="3.80.10.10">
    <property type="entry name" value="Ribonuclease Inhibitor"/>
    <property type="match status" value="1"/>
</dbReference>
<organism evidence="2 3">
    <name type="scientific">Trypanosoma brucei equiperdum</name>
    <dbReference type="NCBI Taxonomy" id="630700"/>
    <lineage>
        <taxon>Eukaryota</taxon>
        <taxon>Discoba</taxon>
        <taxon>Euglenozoa</taxon>
        <taxon>Kinetoplastea</taxon>
        <taxon>Metakinetoplastina</taxon>
        <taxon>Trypanosomatida</taxon>
        <taxon>Trypanosomatidae</taxon>
        <taxon>Trypanosoma</taxon>
    </lineage>
</organism>
<feature type="compositionally biased region" description="Acidic residues" evidence="1">
    <location>
        <begin position="16"/>
        <end position="36"/>
    </location>
</feature>
<feature type="region of interest" description="Disordered" evidence="1">
    <location>
        <begin position="1"/>
        <end position="36"/>
    </location>
</feature>
<evidence type="ECO:0000313" key="3">
    <source>
        <dbReference type="Proteomes" id="UP000266743"/>
    </source>
</evidence>
<dbReference type="PANTHER" id="PTHR22708">
    <property type="entry name" value="LEUCINE-RICH REPEAT-CONTAINING PROTEIN 56"/>
    <property type="match status" value="1"/>
</dbReference>